<proteinExistence type="predicted"/>
<dbReference type="Proteomes" id="UP000051952">
    <property type="component" value="Unassembled WGS sequence"/>
</dbReference>
<dbReference type="InterPro" id="IPR036013">
    <property type="entry name" value="Band_7/SPFH_dom_sf"/>
</dbReference>
<organism evidence="1 2">
    <name type="scientific">Bodo saltans</name>
    <name type="common">Flagellated protozoan</name>
    <dbReference type="NCBI Taxonomy" id="75058"/>
    <lineage>
        <taxon>Eukaryota</taxon>
        <taxon>Discoba</taxon>
        <taxon>Euglenozoa</taxon>
        <taxon>Kinetoplastea</taxon>
        <taxon>Metakinetoplastina</taxon>
        <taxon>Eubodonida</taxon>
        <taxon>Bodonidae</taxon>
        <taxon>Bodo</taxon>
    </lineage>
</organism>
<accession>A0A0S4J0P5</accession>
<sequence>MDRLVSRATTAAPVASGISEEELLEFLPTSHLPRSLKLRLIRDMREGEQYERLTHTSQLRSRRANASWGSYTFGCLTGQSTFLVDAGKVGFLKENETFAFLDAGYHSYFFPGVSFEGTADINTINRAVTFGSAGFVTVTEGFIGVLMVGSEYRLLAPGTYQWDNPAVRFETAVAISSANAKLGPFSLVTVSEGQVASTYNNGTLHMLGHKEASSSRTYFLDDPKWVLGAFLSTAVQTDRLEGNDLLSKDNVELLMVAMSEWRIIDPVAAVTHCAPTMEEIRGKVNQLVRAAIARIVAGTNIGAGPVSGSMSRPIVEARPVANGTVVGGSAAAAAILSKPTEEADLAHLMQSSAAARHMGELSTNMAQMGIEVIGVFVPEKRMKNDDIREQVARQAVIGIKADAERAAADARAYATIAESRAAAEAKRQMADAEAYSRITAAKAEAEAIQVVSGAQAEAGRTLGAPDSTAARIALTDRTATALSNAKVTIFSGAPSQMPFMLNQ</sequence>
<evidence type="ECO:0008006" key="3">
    <source>
        <dbReference type="Google" id="ProtNLM"/>
    </source>
</evidence>
<protein>
    <recommendedName>
        <fullName evidence="3">Band 7 domain-containing protein</fullName>
    </recommendedName>
</protein>
<dbReference type="Gene3D" id="3.30.479.30">
    <property type="entry name" value="Band 7 domain"/>
    <property type="match status" value="1"/>
</dbReference>
<reference evidence="2" key="1">
    <citation type="submission" date="2015-09" db="EMBL/GenBank/DDBJ databases">
        <authorList>
            <consortium name="Pathogen Informatics"/>
        </authorList>
    </citation>
    <scope>NUCLEOTIDE SEQUENCE [LARGE SCALE GENOMIC DNA]</scope>
    <source>
        <strain evidence="2">Lake Konstanz</strain>
    </source>
</reference>
<dbReference type="OrthoDB" id="566811at2759"/>
<dbReference type="VEuPathDB" id="TriTrypDB:BSAL_79800"/>
<name>A0A0S4J0P5_BODSA</name>
<dbReference type="EMBL" id="CYKH01000828">
    <property type="protein sequence ID" value="CUG46614.1"/>
    <property type="molecule type" value="Genomic_DNA"/>
</dbReference>
<gene>
    <name evidence="1" type="ORF">BSAL_79800</name>
</gene>
<evidence type="ECO:0000313" key="2">
    <source>
        <dbReference type="Proteomes" id="UP000051952"/>
    </source>
</evidence>
<dbReference type="AlphaFoldDB" id="A0A0S4J0P5"/>
<evidence type="ECO:0000313" key="1">
    <source>
        <dbReference type="EMBL" id="CUG46614.1"/>
    </source>
</evidence>
<keyword evidence="2" id="KW-1185">Reference proteome</keyword>